<dbReference type="Proteomes" id="UP000013827">
    <property type="component" value="Unassembled WGS sequence"/>
</dbReference>
<sequence length="430" mass="42793">MSALHSALLLLLFSDPANALRLLPPCASPCASPCAAPRHAVRSAVVAKAPAFAAKPEAAQALVEKPAGEEAKAPAPSPSPLPPSYPSYSAANWFDTPDTEPKAPDPGPEEVVEAAEVEAAEAAEPPASKKAAAKAKGRAAKPPAKPKNAASKPASRAVRPAAAPAPAAAAADALPAAIRVGSQLPPDLTVEIAVRSKGRQTIPPTTTLGALLGSGTSVLVGMPGAFTPTCNDKHLPGLMKAAGRFARLGVSNVAVVTTNDRFVNAGWAEAVAAAAGVDSPNITMVSDPDGALVGALGLSGDMGSGLGARSQRFALVSEESTVDPGLDRLSKTSAEALGSYLDPAQAASAAAALAAAVLGASAAEVAKEAFSREAAPKEAPEAAPEAAKPQTKAEARGEAAGAGKEEPRAAAAQSEAVADFMKTLKASLKE</sequence>
<dbReference type="KEGG" id="ehx:EMIHUDRAFT_243373"/>
<reference evidence="10" key="1">
    <citation type="journal article" date="2013" name="Nature">
        <title>Pan genome of the phytoplankton Emiliania underpins its global distribution.</title>
        <authorList>
            <person name="Read B.A."/>
            <person name="Kegel J."/>
            <person name="Klute M.J."/>
            <person name="Kuo A."/>
            <person name="Lefebvre S.C."/>
            <person name="Maumus F."/>
            <person name="Mayer C."/>
            <person name="Miller J."/>
            <person name="Monier A."/>
            <person name="Salamov A."/>
            <person name="Young J."/>
            <person name="Aguilar M."/>
            <person name="Claverie J.M."/>
            <person name="Frickenhaus S."/>
            <person name="Gonzalez K."/>
            <person name="Herman E.K."/>
            <person name="Lin Y.C."/>
            <person name="Napier J."/>
            <person name="Ogata H."/>
            <person name="Sarno A.F."/>
            <person name="Shmutz J."/>
            <person name="Schroeder D."/>
            <person name="de Vargas C."/>
            <person name="Verret F."/>
            <person name="von Dassow P."/>
            <person name="Valentin K."/>
            <person name="Van de Peer Y."/>
            <person name="Wheeler G."/>
            <person name="Dacks J.B."/>
            <person name="Delwiche C.F."/>
            <person name="Dyhrman S.T."/>
            <person name="Glockner G."/>
            <person name="John U."/>
            <person name="Richards T."/>
            <person name="Worden A.Z."/>
            <person name="Zhang X."/>
            <person name="Grigoriev I.V."/>
            <person name="Allen A.E."/>
            <person name="Bidle K."/>
            <person name="Borodovsky M."/>
            <person name="Bowler C."/>
            <person name="Brownlee C."/>
            <person name="Cock J.M."/>
            <person name="Elias M."/>
            <person name="Gladyshev V.N."/>
            <person name="Groth M."/>
            <person name="Guda C."/>
            <person name="Hadaegh A."/>
            <person name="Iglesias-Rodriguez M.D."/>
            <person name="Jenkins J."/>
            <person name="Jones B.M."/>
            <person name="Lawson T."/>
            <person name="Leese F."/>
            <person name="Lindquist E."/>
            <person name="Lobanov A."/>
            <person name="Lomsadze A."/>
            <person name="Malik S.B."/>
            <person name="Marsh M.E."/>
            <person name="Mackinder L."/>
            <person name="Mock T."/>
            <person name="Mueller-Roeber B."/>
            <person name="Pagarete A."/>
            <person name="Parker M."/>
            <person name="Probert I."/>
            <person name="Quesneville H."/>
            <person name="Raines C."/>
            <person name="Rensing S.A."/>
            <person name="Riano-Pachon D.M."/>
            <person name="Richier S."/>
            <person name="Rokitta S."/>
            <person name="Shiraiwa Y."/>
            <person name="Soanes D.M."/>
            <person name="van der Giezen M."/>
            <person name="Wahlund T.M."/>
            <person name="Williams B."/>
            <person name="Wilson W."/>
            <person name="Wolfe G."/>
            <person name="Wurch L.L."/>
        </authorList>
    </citation>
    <scope>NUCLEOTIDE SEQUENCE</scope>
</reference>
<dbReference type="EnsemblProtists" id="EOD19024">
    <property type="protein sequence ID" value="EOD19024"/>
    <property type="gene ID" value="EMIHUDRAFT_243373"/>
</dbReference>
<evidence type="ECO:0000256" key="1">
    <source>
        <dbReference type="ARBA" id="ARBA00010505"/>
    </source>
</evidence>
<dbReference type="SUPFAM" id="SSF52833">
    <property type="entry name" value="Thioredoxin-like"/>
    <property type="match status" value="1"/>
</dbReference>
<keyword evidence="2" id="KW-0575">Peroxidase</keyword>
<dbReference type="InterPro" id="IPR037944">
    <property type="entry name" value="PRX5-like"/>
</dbReference>
<accession>A0A0D3J689</accession>
<evidence type="ECO:0000256" key="3">
    <source>
        <dbReference type="ARBA" id="ARBA00022862"/>
    </source>
</evidence>
<dbReference type="InterPro" id="IPR013740">
    <property type="entry name" value="Redoxin"/>
</dbReference>
<reference evidence="9" key="2">
    <citation type="submission" date="2024-10" db="UniProtKB">
        <authorList>
            <consortium name="EnsemblProtists"/>
        </authorList>
    </citation>
    <scope>IDENTIFICATION</scope>
</reference>
<evidence type="ECO:0000313" key="10">
    <source>
        <dbReference type="Proteomes" id="UP000013827"/>
    </source>
</evidence>
<keyword evidence="3" id="KW-0049">Antioxidant</keyword>
<feature type="compositionally biased region" description="Pro residues" evidence="6">
    <location>
        <begin position="75"/>
        <end position="85"/>
    </location>
</feature>
<dbReference type="RefSeq" id="XP_005771453.1">
    <property type="nucleotide sequence ID" value="XM_005771396.1"/>
</dbReference>
<feature type="signal peptide" evidence="7">
    <location>
        <begin position="1"/>
        <end position="19"/>
    </location>
</feature>
<evidence type="ECO:0000256" key="2">
    <source>
        <dbReference type="ARBA" id="ARBA00022559"/>
    </source>
</evidence>
<feature type="chain" id="PRO_5044205841" description="Redoxin domain-containing protein" evidence="7">
    <location>
        <begin position="20"/>
        <end position="430"/>
    </location>
</feature>
<dbReference type="PANTHER" id="PTHR10430">
    <property type="entry name" value="PEROXIREDOXIN"/>
    <property type="match status" value="1"/>
</dbReference>
<feature type="region of interest" description="Disordered" evidence="6">
    <location>
        <begin position="64"/>
        <end position="163"/>
    </location>
</feature>
<dbReference type="GeneID" id="17264580"/>
<feature type="compositionally biased region" description="Basic and acidic residues" evidence="6">
    <location>
        <begin position="391"/>
        <end position="408"/>
    </location>
</feature>
<feature type="active site" description="Cysteine sulfenic acid (-SOH) intermediate" evidence="5">
    <location>
        <position position="230"/>
    </location>
</feature>
<keyword evidence="7" id="KW-0732">Signal</keyword>
<dbReference type="InterPro" id="IPR036249">
    <property type="entry name" value="Thioredoxin-like_sf"/>
</dbReference>
<dbReference type="HOGENOM" id="CLU_607552_0_0_1"/>
<comment type="similarity">
    <text evidence="1">Belongs to the peroxiredoxin family. Prx5 subfamily.</text>
</comment>
<evidence type="ECO:0000259" key="8">
    <source>
        <dbReference type="Pfam" id="PF08534"/>
    </source>
</evidence>
<evidence type="ECO:0000256" key="6">
    <source>
        <dbReference type="SAM" id="MobiDB-lite"/>
    </source>
</evidence>
<dbReference type="eggNOG" id="KOG0541">
    <property type="taxonomic scope" value="Eukaryota"/>
</dbReference>
<keyword evidence="4" id="KW-0560">Oxidoreductase</keyword>
<keyword evidence="10" id="KW-1185">Reference proteome</keyword>
<evidence type="ECO:0000256" key="7">
    <source>
        <dbReference type="SAM" id="SignalP"/>
    </source>
</evidence>
<name>A0A0D3J689_EMIH1</name>
<dbReference type="GO" id="GO:0045454">
    <property type="term" value="P:cell redox homeostasis"/>
    <property type="evidence" value="ECO:0007669"/>
    <property type="project" value="TreeGrafter"/>
</dbReference>
<evidence type="ECO:0000256" key="5">
    <source>
        <dbReference type="PIRSR" id="PIRSR637944-1"/>
    </source>
</evidence>
<dbReference type="Gene3D" id="3.40.30.10">
    <property type="entry name" value="Glutaredoxin"/>
    <property type="match status" value="1"/>
</dbReference>
<dbReference type="STRING" id="2903.R1EDT9"/>
<dbReference type="GO" id="GO:0008379">
    <property type="term" value="F:thioredoxin peroxidase activity"/>
    <property type="evidence" value="ECO:0007669"/>
    <property type="project" value="InterPro"/>
</dbReference>
<organism evidence="9 10">
    <name type="scientific">Emiliania huxleyi (strain CCMP1516)</name>
    <dbReference type="NCBI Taxonomy" id="280463"/>
    <lineage>
        <taxon>Eukaryota</taxon>
        <taxon>Haptista</taxon>
        <taxon>Haptophyta</taxon>
        <taxon>Prymnesiophyceae</taxon>
        <taxon>Isochrysidales</taxon>
        <taxon>Noelaerhabdaceae</taxon>
        <taxon>Emiliania</taxon>
    </lineage>
</organism>
<evidence type="ECO:0000256" key="4">
    <source>
        <dbReference type="ARBA" id="ARBA00023002"/>
    </source>
</evidence>
<dbReference type="PaxDb" id="2903-EOD19024"/>
<dbReference type="GO" id="GO:0042744">
    <property type="term" value="P:hydrogen peroxide catabolic process"/>
    <property type="evidence" value="ECO:0007669"/>
    <property type="project" value="TreeGrafter"/>
</dbReference>
<dbReference type="Pfam" id="PF08534">
    <property type="entry name" value="Redoxin"/>
    <property type="match status" value="1"/>
</dbReference>
<feature type="region of interest" description="Disordered" evidence="6">
    <location>
        <begin position="372"/>
        <end position="415"/>
    </location>
</feature>
<dbReference type="PANTHER" id="PTHR10430:SF16">
    <property type="entry name" value="PEROXIREDOXIN-5, MITOCHONDRIAL"/>
    <property type="match status" value="1"/>
</dbReference>
<dbReference type="AlphaFoldDB" id="A0A0D3J689"/>
<feature type="domain" description="Redoxin" evidence="8">
    <location>
        <begin position="187"/>
        <end position="321"/>
    </location>
</feature>
<dbReference type="GO" id="GO:0005737">
    <property type="term" value="C:cytoplasm"/>
    <property type="evidence" value="ECO:0007669"/>
    <property type="project" value="TreeGrafter"/>
</dbReference>
<evidence type="ECO:0000313" key="9">
    <source>
        <dbReference type="EnsemblProtists" id="EOD19024"/>
    </source>
</evidence>
<feature type="compositionally biased region" description="Low complexity" evidence="6">
    <location>
        <begin position="381"/>
        <end position="390"/>
    </location>
</feature>
<proteinExistence type="inferred from homology"/>
<protein>
    <recommendedName>
        <fullName evidence="8">Redoxin domain-containing protein</fullName>
    </recommendedName>
</protein>
<dbReference type="GO" id="GO:0034599">
    <property type="term" value="P:cellular response to oxidative stress"/>
    <property type="evidence" value="ECO:0007669"/>
    <property type="project" value="InterPro"/>
</dbReference>
<feature type="compositionally biased region" description="Low complexity" evidence="6">
    <location>
        <begin position="140"/>
        <end position="163"/>
    </location>
</feature>
<feature type="compositionally biased region" description="Acidic residues" evidence="6">
    <location>
        <begin position="107"/>
        <end position="121"/>
    </location>
</feature>